<comment type="caution">
    <text evidence="3">The sequence shown here is derived from an EMBL/GenBank/DDBJ whole genome shotgun (WGS) entry which is preliminary data.</text>
</comment>
<dbReference type="EMBL" id="CAWYQH010000103">
    <property type="protein sequence ID" value="CAK8687108.1"/>
    <property type="molecule type" value="Genomic_DNA"/>
</dbReference>
<dbReference type="PANTHER" id="PTHR28398">
    <property type="entry name" value="SYNAPTONEMAL COMPLEX CENTRAL ELEMENT PROTEIN 2"/>
    <property type="match status" value="1"/>
</dbReference>
<feature type="region of interest" description="Disordered" evidence="2">
    <location>
        <begin position="1"/>
        <end position="52"/>
    </location>
</feature>
<reference evidence="3 4" key="1">
    <citation type="submission" date="2024-02" db="EMBL/GenBank/DDBJ databases">
        <authorList>
            <person name="Daric V."/>
            <person name="Darras S."/>
        </authorList>
    </citation>
    <scope>NUCLEOTIDE SEQUENCE [LARGE SCALE GENOMIC DNA]</scope>
</reference>
<evidence type="ECO:0008006" key="5">
    <source>
        <dbReference type="Google" id="ProtNLM"/>
    </source>
</evidence>
<keyword evidence="4" id="KW-1185">Reference proteome</keyword>
<accession>A0ABP0G8A3</accession>
<evidence type="ECO:0000313" key="4">
    <source>
        <dbReference type="Proteomes" id="UP001642483"/>
    </source>
</evidence>
<dbReference type="Proteomes" id="UP001642483">
    <property type="component" value="Unassembled WGS sequence"/>
</dbReference>
<gene>
    <name evidence="3" type="ORF">CVLEPA_LOCUS19187</name>
</gene>
<dbReference type="InterPro" id="IPR034609">
    <property type="entry name" value="Syce2"/>
</dbReference>
<feature type="compositionally biased region" description="Basic and acidic residues" evidence="2">
    <location>
        <begin position="1"/>
        <end position="15"/>
    </location>
</feature>
<proteinExistence type="predicted"/>
<protein>
    <recommendedName>
        <fullName evidence="5">Synaptonemal complex central element protein 2</fullName>
    </recommendedName>
</protein>
<dbReference type="PANTHER" id="PTHR28398:SF1">
    <property type="entry name" value="SYNAPTONEMAL COMPLEX CENTRAL ELEMENT PROTEIN 2"/>
    <property type="match status" value="1"/>
</dbReference>
<evidence type="ECO:0000313" key="3">
    <source>
        <dbReference type="EMBL" id="CAK8687108.1"/>
    </source>
</evidence>
<organism evidence="3 4">
    <name type="scientific">Clavelina lepadiformis</name>
    <name type="common">Light-bulb sea squirt</name>
    <name type="synonym">Ascidia lepadiformis</name>
    <dbReference type="NCBI Taxonomy" id="159417"/>
    <lineage>
        <taxon>Eukaryota</taxon>
        <taxon>Metazoa</taxon>
        <taxon>Chordata</taxon>
        <taxon>Tunicata</taxon>
        <taxon>Ascidiacea</taxon>
        <taxon>Aplousobranchia</taxon>
        <taxon>Clavelinidae</taxon>
        <taxon>Clavelina</taxon>
    </lineage>
</organism>
<evidence type="ECO:0000256" key="1">
    <source>
        <dbReference type="SAM" id="Coils"/>
    </source>
</evidence>
<feature type="coiled-coil region" evidence="1">
    <location>
        <begin position="57"/>
        <end position="98"/>
    </location>
</feature>
<evidence type="ECO:0000256" key="2">
    <source>
        <dbReference type="SAM" id="MobiDB-lite"/>
    </source>
</evidence>
<name>A0ABP0G8A3_CLALP</name>
<sequence>MSEETDKKENTEDTQMKPVPVISKEKKLIDGCGDAGAGTPVSSTHEAESGGTQDVVMKKIETLMHELEEKREADKHMVEEFRNRMKEMVDEMSQQIEQRLLLKHQETNKKVEVKLKYLTEVLQNVCALEVEINDFKNAVGVLFKEIQT</sequence>
<keyword evidence="1" id="KW-0175">Coiled coil</keyword>